<gene>
    <name evidence="1" type="ORF">F8M41_003424</name>
</gene>
<comment type="caution">
    <text evidence="1">The sequence shown here is derived from an EMBL/GenBank/DDBJ whole genome shotgun (WGS) entry which is preliminary data.</text>
</comment>
<proteinExistence type="predicted"/>
<organism evidence="1 2">
    <name type="scientific">Gigaspora margarita</name>
    <dbReference type="NCBI Taxonomy" id="4874"/>
    <lineage>
        <taxon>Eukaryota</taxon>
        <taxon>Fungi</taxon>
        <taxon>Fungi incertae sedis</taxon>
        <taxon>Mucoromycota</taxon>
        <taxon>Glomeromycotina</taxon>
        <taxon>Glomeromycetes</taxon>
        <taxon>Diversisporales</taxon>
        <taxon>Gigasporaceae</taxon>
        <taxon>Gigaspora</taxon>
    </lineage>
</organism>
<accession>A0A8H4B4W6</accession>
<protein>
    <submittedName>
        <fullName evidence="1">E3 ubiquitin-protein ligase</fullName>
    </submittedName>
</protein>
<sequence length="100" mass="11956">MNKKIINIDDMPMDLCTNLYNIPGNYLNLCLPFSYYFMKQLISIKKLYNEELDHFYEQPEIMVGKMEEFLENFSENIPETIPALTPTILQLFKNLYFEDL</sequence>
<dbReference type="AlphaFoldDB" id="A0A8H4B4W6"/>
<dbReference type="Proteomes" id="UP000439903">
    <property type="component" value="Unassembled WGS sequence"/>
</dbReference>
<name>A0A8H4B4W6_GIGMA</name>
<evidence type="ECO:0000313" key="2">
    <source>
        <dbReference type="Proteomes" id="UP000439903"/>
    </source>
</evidence>
<evidence type="ECO:0000313" key="1">
    <source>
        <dbReference type="EMBL" id="KAF0560090.1"/>
    </source>
</evidence>
<dbReference type="EMBL" id="WTPW01000014">
    <property type="protein sequence ID" value="KAF0560090.1"/>
    <property type="molecule type" value="Genomic_DNA"/>
</dbReference>
<keyword evidence="2" id="KW-1185">Reference proteome</keyword>
<reference evidence="1 2" key="1">
    <citation type="journal article" date="2019" name="Environ. Microbiol.">
        <title>At the nexus of three kingdoms: the genome of the mycorrhizal fungus Gigaspora margarita provides insights into plant, endobacterial and fungal interactions.</title>
        <authorList>
            <person name="Venice F."/>
            <person name="Ghignone S."/>
            <person name="Salvioli di Fossalunga A."/>
            <person name="Amselem J."/>
            <person name="Novero M."/>
            <person name="Xianan X."/>
            <person name="Sedzielewska Toro K."/>
            <person name="Morin E."/>
            <person name="Lipzen A."/>
            <person name="Grigoriev I.V."/>
            <person name="Henrissat B."/>
            <person name="Martin F.M."/>
            <person name="Bonfante P."/>
        </authorList>
    </citation>
    <scope>NUCLEOTIDE SEQUENCE [LARGE SCALE GENOMIC DNA]</scope>
    <source>
        <strain evidence="1 2">BEG34</strain>
    </source>
</reference>